<dbReference type="Proteomes" id="UP000663879">
    <property type="component" value="Unassembled WGS sequence"/>
</dbReference>
<proteinExistence type="predicted"/>
<sequence>MLVLFRSFRFTVLFDLTTVGSLSSLEDSNLIRLLAYSGVFTLFVFICGIRLLKELVDWSIGFLCRLTRLSLNGLFNRIGLPLNENSLLDWFEKFVNFGADVEITGLL</sequence>
<gene>
    <name evidence="2" type="ORF">OXX778_LOCUS9455</name>
</gene>
<evidence type="ECO:0000313" key="3">
    <source>
        <dbReference type="Proteomes" id="UP000663879"/>
    </source>
</evidence>
<keyword evidence="3" id="KW-1185">Reference proteome</keyword>
<protein>
    <submittedName>
        <fullName evidence="2">Uncharacterized protein</fullName>
    </submittedName>
</protein>
<comment type="caution">
    <text evidence="2">The sequence shown here is derived from an EMBL/GenBank/DDBJ whole genome shotgun (WGS) entry which is preliminary data.</text>
</comment>
<keyword evidence="1" id="KW-1133">Transmembrane helix</keyword>
<keyword evidence="1" id="KW-0472">Membrane</keyword>
<keyword evidence="1" id="KW-0812">Transmembrane</keyword>
<feature type="transmembrane region" description="Helical" evidence="1">
    <location>
        <begin position="33"/>
        <end position="52"/>
    </location>
</feature>
<dbReference type="AlphaFoldDB" id="A0A813X3W6"/>
<name>A0A813X3W6_9BILA</name>
<reference evidence="2" key="1">
    <citation type="submission" date="2021-02" db="EMBL/GenBank/DDBJ databases">
        <authorList>
            <person name="Nowell W R."/>
        </authorList>
    </citation>
    <scope>NUCLEOTIDE SEQUENCE</scope>
    <source>
        <strain evidence="2">Ploen Becks lab</strain>
    </source>
</reference>
<accession>A0A813X3W6</accession>
<evidence type="ECO:0000256" key="1">
    <source>
        <dbReference type="SAM" id="Phobius"/>
    </source>
</evidence>
<dbReference type="EMBL" id="CAJNOC010001395">
    <property type="protein sequence ID" value="CAF0861313.1"/>
    <property type="molecule type" value="Genomic_DNA"/>
</dbReference>
<evidence type="ECO:0000313" key="2">
    <source>
        <dbReference type="EMBL" id="CAF0861313.1"/>
    </source>
</evidence>
<organism evidence="2 3">
    <name type="scientific">Brachionus calyciflorus</name>
    <dbReference type="NCBI Taxonomy" id="104777"/>
    <lineage>
        <taxon>Eukaryota</taxon>
        <taxon>Metazoa</taxon>
        <taxon>Spiralia</taxon>
        <taxon>Gnathifera</taxon>
        <taxon>Rotifera</taxon>
        <taxon>Eurotatoria</taxon>
        <taxon>Monogononta</taxon>
        <taxon>Pseudotrocha</taxon>
        <taxon>Ploima</taxon>
        <taxon>Brachionidae</taxon>
        <taxon>Brachionus</taxon>
    </lineage>
</organism>